<reference evidence="4 5" key="1">
    <citation type="submission" date="2024-11" db="EMBL/GenBank/DDBJ databases">
        <title>Adaptive evolution of stress response genes in parasites aligns with host niche diversity.</title>
        <authorList>
            <person name="Hahn C."/>
            <person name="Resl P."/>
        </authorList>
    </citation>
    <scope>NUCLEOTIDE SEQUENCE [LARGE SCALE GENOMIC DNA]</scope>
    <source>
        <strain evidence="4">EGGRZ-B1_66</strain>
        <tissue evidence="4">Body</tissue>
    </source>
</reference>
<evidence type="ECO:0000313" key="4">
    <source>
        <dbReference type="EMBL" id="KAL3315675.1"/>
    </source>
</evidence>
<dbReference type="InterPro" id="IPR036179">
    <property type="entry name" value="Ig-like_dom_sf"/>
</dbReference>
<feature type="region of interest" description="Disordered" evidence="1">
    <location>
        <begin position="397"/>
        <end position="418"/>
    </location>
</feature>
<dbReference type="AlphaFoldDB" id="A0ABD2Q7X9"/>
<gene>
    <name evidence="4" type="primary">FGFRL1</name>
    <name evidence="4" type="ORF">Ciccas_005691</name>
</gene>
<dbReference type="SMART" id="SM00408">
    <property type="entry name" value="IGc2"/>
    <property type="match status" value="1"/>
</dbReference>
<keyword evidence="2" id="KW-0812">Transmembrane</keyword>
<evidence type="ECO:0000256" key="2">
    <source>
        <dbReference type="SAM" id="Phobius"/>
    </source>
</evidence>
<keyword evidence="2" id="KW-0472">Membrane</keyword>
<keyword evidence="5" id="KW-1185">Reference proteome</keyword>
<dbReference type="Proteomes" id="UP001626550">
    <property type="component" value="Unassembled WGS sequence"/>
</dbReference>
<dbReference type="SUPFAM" id="SSF48726">
    <property type="entry name" value="Immunoglobulin"/>
    <property type="match status" value="1"/>
</dbReference>
<dbReference type="SMART" id="SM00409">
    <property type="entry name" value="IG"/>
    <property type="match status" value="1"/>
</dbReference>
<name>A0ABD2Q7X9_9PLAT</name>
<dbReference type="InterPro" id="IPR003599">
    <property type="entry name" value="Ig_sub"/>
</dbReference>
<evidence type="ECO:0000259" key="3">
    <source>
        <dbReference type="PROSITE" id="PS50835"/>
    </source>
</evidence>
<feature type="compositionally biased region" description="Polar residues" evidence="1">
    <location>
        <begin position="403"/>
        <end position="418"/>
    </location>
</feature>
<dbReference type="PROSITE" id="PS50835">
    <property type="entry name" value="IG_LIKE"/>
    <property type="match status" value="1"/>
</dbReference>
<feature type="domain" description="Ig-like" evidence="3">
    <location>
        <begin position="70"/>
        <end position="142"/>
    </location>
</feature>
<dbReference type="Pfam" id="PF13927">
    <property type="entry name" value="Ig_3"/>
    <property type="match status" value="1"/>
</dbReference>
<dbReference type="EMBL" id="JBJKFK010000690">
    <property type="protein sequence ID" value="KAL3315675.1"/>
    <property type="molecule type" value="Genomic_DNA"/>
</dbReference>
<protein>
    <submittedName>
        <fullName evidence="4">Fibroblast growth factor receptor-like 1</fullName>
    </submittedName>
</protein>
<comment type="caution">
    <text evidence="4">The sequence shown here is derived from an EMBL/GenBank/DDBJ whole genome shotgun (WGS) entry which is preliminary data.</text>
</comment>
<evidence type="ECO:0000256" key="1">
    <source>
        <dbReference type="SAM" id="MobiDB-lite"/>
    </source>
</evidence>
<keyword evidence="2" id="KW-1133">Transmembrane helix</keyword>
<dbReference type="CDD" id="cd00096">
    <property type="entry name" value="Ig"/>
    <property type="match status" value="1"/>
</dbReference>
<dbReference type="Gene3D" id="2.60.40.10">
    <property type="entry name" value="Immunoglobulins"/>
    <property type="match status" value="1"/>
</dbReference>
<proteinExistence type="predicted"/>
<dbReference type="InterPro" id="IPR013783">
    <property type="entry name" value="Ig-like_fold"/>
</dbReference>
<accession>A0ABD2Q7X9</accession>
<evidence type="ECO:0000313" key="5">
    <source>
        <dbReference type="Proteomes" id="UP001626550"/>
    </source>
</evidence>
<feature type="transmembrane region" description="Helical" evidence="2">
    <location>
        <begin position="313"/>
        <end position="336"/>
    </location>
</feature>
<dbReference type="InterPro" id="IPR007110">
    <property type="entry name" value="Ig-like_dom"/>
</dbReference>
<dbReference type="InterPro" id="IPR003598">
    <property type="entry name" value="Ig_sub2"/>
</dbReference>
<sequence>MSDQGSYTCHGVTGHQKKKFTFQVKIIGVFKMLFRNPAPRKCVGSKEARLCFDDTNKEKYPQVSIKKSIGESVQLECEAFGVEPITYTWKVDGNLADWADVGGNARQPVLTVDPLERQHEGRYECFVRSPSLPGQQLHYTYEIMVEDPRETYPLILSKMDNQTVDAQHSVAIVATVQCKCKNPIIFRLLGPRLKFYNFPTNMADRPQQPNDKFILFDTEHAPIFVEEEGVSSNSPKNDQLDKFAPTGWNSHRNARTQTFETRLKLVAPLDKDIHAGKYMVITMASNFAVDSIDFQFFYINIGKAAWSKTTQGIVVYFLVPFGLLCCFVMLMVYCVICRKRKGGYNGNFLGSRMTDQSQALENPWLGYSKMKQLGGGSNNGNTGLNQHYVNSYGQPSPPKWVDSSYSGGSNPSQQNATMQKNDLGQSIVSPLPPPPNYPPPNTATLMQIRAPNPHTVYLDSSSLYEQNLYTSVSADESIPSNSHLIHFKKS</sequence>
<organism evidence="4 5">
    <name type="scientific">Cichlidogyrus casuarinus</name>
    <dbReference type="NCBI Taxonomy" id="1844966"/>
    <lineage>
        <taxon>Eukaryota</taxon>
        <taxon>Metazoa</taxon>
        <taxon>Spiralia</taxon>
        <taxon>Lophotrochozoa</taxon>
        <taxon>Platyhelminthes</taxon>
        <taxon>Monogenea</taxon>
        <taxon>Monopisthocotylea</taxon>
        <taxon>Dactylogyridea</taxon>
        <taxon>Ancyrocephalidae</taxon>
        <taxon>Cichlidogyrus</taxon>
    </lineage>
</organism>